<proteinExistence type="predicted"/>
<feature type="transmembrane region" description="Helical" evidence="9">
    <location>
        <begin position="217"/>
        <end position="239"/>
    </location>
</feature>
<accession>A0A1H9MXE8</accession>
<keyword evidence="6" id="KW-0256">Endoplasmic reticulum</keyword>
<evidence type="ECO:0000256" key="8">
    <source>
        <dbReference type="ARBA" id="ARBA00023136"/>
    </source>
</evidence>
<evidence type="ECO:0000256" key="2">
    <source>
        <dbReference type="ARBA" id="ARBA00004586"/>
    </source>
</evidence>
<keyword evidence="5 9" id="KW-0812">Transmembrane</keyword>
<dbReference type="Pfam" id="PF03901">
    <property type="entry name" value="Glyco_transf_22"/>
    <property type="match status" value="1"/>
</dbReference>
<evidence type="ECO:0000256" key="6">
    <source>
        <dbReference type="ARBA" id="ARBA00022824"/>
    </source>
</evidence>
<reference evidence="11" key="1">
    <citation type="submission" date="2016-10" db="EMBL/GenBank/DDBJ databases">
        <authorList>
            <person name="Varghese N."/>
            <person name="Submissions S."/>
        </authorList>
    </citation>
    <scope>NUCLEOTIDE SEQUENCE [LARGE SCALE GENOMIC DNA]</scope>
    <source>
        <strain evidence="11">DSM 24740</strain>
    </source>
</reference>
<comment type="subcellular location">
    <subcellularLocation>
        <location evidence="1">Endomembrane system</location>
        <topology evidence="1">Multi-pass membrane protein</topology>
    </subcellularLocation>
    <subcellularLocation>
        <location evidence="2">Endoplasmic reticulum membrane</location>
    </subcellularLocation>
</comment>
<feature type="transmembrane region" description="Helical" evidence="9">
    <location>
        <begin position="355"/>
        <end position="376"/>
    </location>
</feature>
<evidence type="ECO:0000313" key="10">
    <source>
        <dbReference type="EMBL" id="SER28384.1"/>
    </source>
</evidence>
<keyword evidence="8 9" id="KW-0472">Membrane</keyword>
<feature type="transmembrane region" description="Helical" evidence="9">
    <location>
        <begin position="324"/>
        <end position="343"/>
    </location>
</feature>
<evidence type="ECO:0000256" key="1">
    <source>
        <dbReference type="ARBA" id="ARBA00004127"/>
    </source>
</evidence>
<dbReference type="AlphaFoldDB" id="A0A1H9MXE8"/>
<name>A0A1H9MXE8_9BACT</name>
<evidence type="ECO:0000256" key="5">
    <source>
        <dbReference type="ARBA" id="ARBA00022692"/>
    </source>
</evidence>
<evidence type="ECO:0000256" key="3">
    <source>
        <dbReference type="ARBA" id="ARBA00022676"/>
    </source>
</evidence>
<dbReference type="InterPro" id="IPR005599">
    <property type="entry name" value="GPI_mannosylTrfase"/>
</dbReference>
<protein>
    <submittedName>
        <fullName evidence="10">Alg9-like mannosyltransferase family protein</fullName>
    </submittedName>
</protein>
<keyword evidence="4 10" id="KW-0808">Transferase</keyword>
<feature type="transmembrane region" description="Helical" evidence="9">
    <location>
        <begin position="82"/>
        <end position="104"/>
    </location>
</feature>
<dbReference type="EMBL" id="FOFB01000032">
    <property type="protein sequence ID" value="SER28384.1"/>
    <property type="molecule type" value="Genomic_DNA"/>
</dbReference>
<evidence type="ECO:0000313" key="11">
    <source>
        <dbReference type="Proteomes" id="UP000199021"/>
    </source>
</evidence>
<feature type="transmembrane region" description="Helical" evidence="9">
    <location>
        <begin position="278"/>
        <end position="295"/>
    </location>
</feature>
<keyword evidence="3 10" id="KW-0328">Glycosyltransferase</keyword>
<keyword evidence="11" id="KW-1185">Reference proteome</keyword>
<evidence type="ECO:0000256" key="9">
    <source>
        <dbReference type="SAM" id="Phobius"/>
    </source>
</evidence>
<feature type="transmembrane region" description="Helical" evidence="9">
    <location>
        <begin position="116"/>
        <end position="135"/>
    </location>
</feature>
<evidence type="ECO:0000256" key="7">
    <source>
        <dbReference type="ARBA" id="ARBA00022989"/>
    </source>
</evidence>
<dbReference type="PANTHER" id="PTHR22760">
    <property type="entry name" value="GLYCOSYLTRANSFERASE"/>
    <property type="match status" value="1"/>
</dbReference>
<evidence type="ECO:0000256" key="4">
    <source>
        <dbReference type="ARBA" id="ARBA00022679"/>
    </source>
</evidence>
<dbReference type="InParanoid" id="A0A1H9MXE8"/>
<sequence length="488" mass="56040">MMPVKYLIVASFLLILCCWNAVGFLQGDEHFQILEFAAYKQGIVAAADLPWEFAERMRPAAQPAIAWSAYSLFELFGTPHPYWLAFFLRLLSAGLFTVLAVCLFRRYSPQLSSDRLIKWFALLLLFNWASIYSGIRFSGENWSGMALAAGFLLYPMAPSKNTEHYFTPGKKAGPSIFAFYAGLLFGLSFLFRYQMGLMVVGFGAWLLFLAREKWQRVGLLILGGLTTLAIGTLLDYWLYGEWVIAPWHYLEQNLVAGKAAEFGTLPWYGYFQKVFERGVPPLSLIYLGASLWFLWRYRRDPISWMIIPFFVVHCFLSRKDVRFLFPLLPFLPVMIIAAAQELQKAYGAHFFDRKWVRGTIGLCVLLNGLLLASIALRPATTEVLVNRYIYNHYDEPITLFADGKHAFSYANLIIRFYQRPGGVRIINGERSNWPACQTAHCLYSEQTKTPNPPPGAKQVYTNRPAWAEPFNFGGWLDGMRWWYIYELE</sequence>
<gene>
    <name evidence="10" type="ORF">SAMN05444359_13231</name>
</gene>
<organism evidence="10 11">
    <name type="scientific">Neolewinella agarilytica</name>
    <dbReference type="NCBI Taxonomy" id="478744"/>
    <lineage>
        <taxon>Bacteria</taxon>
        <taxon>Pseudomonadati</taxon>
        <taxon>Bacteroidota</taxon>
        <taxon>Saprospiria</taxon>
        <taxon>Saprospirales</taxon>
        <taxon>Lewinellaceae</taxon>
        <taxon>Neolewinella</taxon>
    </lineage>
</organism>
<dbReference type="GO" id="GO:0000030">
    <property type="term" value="F:mannosyltransferase activity"/>
    <property type="evidence" value="ECO:0007669"/>
    <property type="project" value="TreeGrafter"/>
</dbReference>
<feature type="transmembrane region" description="Helical" evidence="9">
    <location>
        <begin position="193"/>
        <end position="210"/>
    </location>
</feature>
<keyword evidence="7 9" id="KW-1133">Transmembrane helix</keyword>
<dbReference type="GO" id="GO:0012505">
    <property type="term" value="C:endomembrane system"/>
    <property type="evidence" value="ECO:0007669"/>
    <property type="project" value="UniProtKB-SubCell"/>
</dbReference>
<dbReference type="Proteomes" id="UP000199021">
    <property type="component" value="Unassembled WGS sequence"/>
</dbReference>